<dbReference type="OrthoDB" id="7625707at2"/>
<keyword evidence="2" id="KW-1133">Transmembrane helix</keyword>
<name>A0A844H4F4_9RHOB</name>
<protein>
    <submittedName>
        <fullName evidence="3">DUF2125 domain-containing protein</fullName>
    </submittedName>
</protein>
<proteinExistence type="predicted"/>
<dbReference type="EMBL" id="WMIF01000021">
    <property type="protein sequence ID" value="MTH35746.1"/>
    <property type="molecule type" value="Genomic_DNA"/>
</dbReference>
<dbReference type="AlphaFoldDB" id="A0A844H4F4"/>
<feature type="region of interest" description="Disordered" evidence="1">
    <location>
        <begin position="330"/>
        <end position="350"/>
    </location>
</feature>
<dbReference type="InterPro" id="IPR018666">
    <property type="entry name" value="DUF2125"/>
</dbReference>
<evidence type="ECO:0000256" key="2">
    <source>
        <dbReference type="SAM" id="Phobius"/>
    </source>
</evidence>
<reference evidence="3 4" key="1">
    <citation type="submission" date="2019-11" db="EMBL/GenBank/DDBJ databases">
        <authorList>
            <person name="Dong K."/>
        </authorList>
    </citation>
    <scope>NUCLEOTIDE SEQUENCE [LARGE SCALE GENOMIC DNA]</scope>
    <source>
        <strain evidence="3 4">JCM 17370</strain>
    </source>
</reference>
<keyword evidence="2" id="KW-0472">Membrane</keyword>
<feature type="transmembrane region" description="Helical" evidence="2">
    <location>
        <begin position="34"/>
        <end position="56"/>
    </location>
</feature>
<dbReference type="Proteomes" id="UP000442533">
    <property type="component" value="Unassembled WGS sequence"/>
</dbReference>
<gene>
    <name evidence="3" type="ORF">GL279_14155</name>
</gene>
<keyword evidence="4" id="KW-1185">Reference proteome</keyword>
<comment type="caution">
    <text evidence="3">The sequence shown here is derived from an EMBL/GenBank/DDBJ whole genome shotgun (WGS) entry which is preliminary data.</text>
</comment>
<evidence type="ECO:0000313" key="3">
    <source>
        <dbReference type="EMBL" id="MTH35746.1"/>
    </source>
</evidence>
<organism evidence="3 4">
    <name type="scientific">Paracoccus limosus</name>
    <dbReference type="NCBI Taxonomy" id="913252"/>
    <lineage>
        <taxon>Bacteria</taxon>
        <taxon>Pseudomonadati</taxon>
        <taxon>Pseudomonadota</taxon>
        <taxon>Alphaproteobacteria</taxon>
        <taxon>Rhodobacterales</taxon>
        <taxon>Paracoccaceae</taxon>
        <taxon>Paracoccus</taxon>
    </lineage>
</organism>
<dbReference type="Pfam" id="PF09898">
    <property type="entry name" value="DUF2125"/>
    <property type="match status" value="1"/>
</dbReference>
<evidence type="ECO:0000313" key="4">
    <source>
        <dbReference type="Proteomes" id="UP000442533"/>
    </source>
</evidence>
<evidence type="ECO:0000256" key="1">
    <source>
        <dbReference type="SAM" id="MobiDB-lite"/>
    </source>
</evidence>
<keyword evidence="2" id="KW-0812">Transmembrane</keyword>
<sequence length="390" mass="39494">MLTTPAARPFPAPRLRTGWRAIQAGPVDGVPMRLFTVILLPLLILAAILAGVWLGGETLAARELARLSQAGLGFSATSITPLRDPSRIGVHLTGAGLTGTAGQLHLAEADLSVKPLSPTVLRLDLPASAKVDLGAGPQDLGLSDPRASLRLLPLSGLVPGRLGVSSGPMTLDGTPLAEKLVLNAQLAPLGHDAPPASVSAYDINLSLQGLSPQALPELAGAAEALNVSGTLALIGQGRLWLDAAPTPMVLAGGHLRPSGLRIDGAELQFGPLTARVVGMLRPDAQGRAEGALAIYTADAGPVLDAAAGAGMLPGSAVKLAGTMLRSLSAMPMPGEADGDDPAKPRSINWPAPTAGQLRLPILFADGRMSFGPIPLGPAPAFPAPIAGAQP</sequence>
<accession>A0A844H4F4</accession>